<name>A0A0G0TU01_9BACT</name>
<keyword evidence="1" id="KW-0812">Transmembrane</keyword>
<dbReference type="EMBL" id="LBZV01000001">
    <property type="protein sequence ID" value="KKR78301.1"/>
    <property type="molecule type" value="Genomic_DNA"/>
</dbReference>
<comment type="caution">
    <text evidence="2">The sequence shown here is derived from an EMBL/GenBank/DDBJ whole genome shotgun (WGS) entry which is preliminary data.</text>
</comment>
<protein>
    <recommendedName>
        <fullName evidence="4">Fimbrial assembly family protein</fullName>
    </recommendedName>
</protein>
<organism evidence="2 3">
    <name type="scientific">Candidatus Curtissbacteria bacterium GW2011_GWA1_40_9</name>
    <dbReference type="NCBI Taxonomy" id="1618408"/>
    <lineage>
        <taxon>Bacteria</taxon>
        <taxon>Candidatus Curtissiibacteriota</taxon>
    </lineage>
</organism>
<proteinExistence type="predicted"/>
<keyword evidence="1" id="KW-0472">Membrane</keyword>
<dbReference type="Proteomes" id="UP000034292">
    <property type="component" value="Unassembled WGS sequence"/>
</dbReference>
<evidence type="ECO:0000256" key="1">
    <source>
        <dbReference type="SAM" id="Phobius"/>
    </source>
</evidence>
<evidence type="ECO:0008006" key="4">
    <source>
        <dbReference type="Google" id="ProtNLM"/>
    </source>
</evidence>
<evidence type="ECO:0000313" key="2">
    <source>
        <dbReference type="EMBL" id="KKR78301.1"/>
    </source>
</evidence>
<dbReference type="STRING" id="1618408.UU23_C0001G0065"/>
<feature type="transmembrane region" description="Helical" evidence="1">
    <location>
        <begin position="24"/>
        <end position="49"/>
    </location>
</feature>
<sequence>MADINLLPSEEQASSQLVSLQKKLAVFSVFVLVVAAAFSVATLVMFTAAKEKENRLNERIGGAAAQVNSHQLAEELLTVVDKKTDSASKAIASRLLYTEVLKKTAELMPTGIAFANLSIDGVEMKASATANTSADVAKLVSYFVTTEEGKKLFASLNIDSLATDVDGKYAFSVSMKMNQAAVQVPLEGI</sequence>
<dbReference type="AlphaFoldDB" id="A0A0G0TU01"/>
<gene>
    <name evidence="2" type="ORF">UU23_C0001G0065</name>
</gene>
<reference evidence="2 3" key="1">
    <citation type="journal article" date="2015" name="Nature">
        <title>rRNA introns, odd ribosomes, and small enigmatic genomes across a large radiation of phyla.</title>
        <authorList>
            <person name="Brown C.T."/>
            <person name="Hug L.A."/>
            <person name="Thomas B.C."/>
            <person name="Sharon I."/>
            <person name="Castelle C.J."/>
            <person name="Singh A."/>
            <person name="Wilkins M.J."/>
            <person name="Williams K.H."/>
            <person name="Banfield J.F."/>
        </authorList>
    </citation>
    <scope>NUCLEOTIDE SEQUENCE [LARGE SCALE GENOMIC DNA]</scope>
</reference>
<keyword evidence="1" id="KW-1133">Transmembrane helix</keyword>
<evidence type="ECO:0000313" key="3">
    <source>
        <dbReference type="Proteomes" id="UP000034292"/>
    </source>
</evidence>
<accession>A0A0G0TU01</accession>